<reference evidence="3" key="2">
    <citation type="journal article" date="2017" name="Nat. Plants">
        <title>The Aegilops tauschii genome reveals multiple impacts of transposons.</title>
        <authorList>
            <person name="Zhao G."/>
            <person name="Zou C."/>
            <person name="Li K."/>
            <person name="Wang K."/>
            <person name="Li T."/>
            <person name="Gao L."/>
            <person name="Zhang X."/>
            <person name="Wang H."/>
            <person name="Yang Z."/>
            <person name="Liu X."/>
            <person name="Jiang W."/>
            <person name="Mao L."/>
            <person name="Kong X."/>
            <person name="Jiao Y."/>
            <person name="Jia J."/>
        </authorList>
    </citation>
    <scope>NUCLEOTIDE SEQUENCE [LARGE SCALE GENOMIC DNA]</scope>
    <source>
        <strain evidence="3">cv. AL8/78</strain>
    </source>
</reference>
<evidence type="ECO:0000313" key="2">
    <source>
        <dbReference type="EnsemblPlants" id="AET2Gv20500200.7"/>
    </source>
</evidence>
<reference evidence="2" key="4">
    <citation type="submission" date="2019-03" db="UniProtKB">
        <authorList>
            <consortium name="EnsemblPlants"/>
        </authorList>
    </citation>
    <scope>IDENTIFICATION</scope>
</reference>
<accession>A0A453BGX4</accession>
<evidence type="ECO:0000256" key="1">
    <source>
        <dbReference type="SAM" id="MobiDB-lite"/>
    </source>
</evidence>
<sequence length="62" mass="6628">STTASAAARRHGKSGFVNANNPVSWVETGMVSSRSGSGRLLLCSWLRPRSHCPSPPTPRPRP</sequence>
<keyword evidence="3" id="KW-1185">Reference proteome</keyword>
<evidence type="ECO:0000313" key="3">
    <source>
        <dbReference type="Proteomes" id="UP000015105"/>
    </source>
</evidence>
<reference evidence="2" key="5">
    <citation type="journal article" date="2021" name="G3 (Bethesda)">
        <title>Aegilops tauschii genome assembly Aet v5.0 features greater sequence contiguity and improved annotation.</title>
        <authorList>
            <person name="Wang L."/>
            <person name="Zhu T."/>
            <person name="Rodriguez J.C."/>
            <person name="Deal K.R."/>
            <person name="Dubcovsky J."/>
            <person name="McGuire P.E."/>
            <person name="Lux T."/>
            <person name="Spannagl M."/>
            <person name="Mayer K.F.X."/>
            <person name="Baldrich P."/>
            <person name="Meyers B.C."/>
            <person name="Huo N."/>
            <person name="Gu Y.Q."/>
            <person name="Zhou H."/>
            <person name="Devos K.M."/>
            <person name="Bennetzen J.L."/>
            <person name="Unver T."/>
            <person name="Budak H."/>
            <person name="Gulick P.J."/>
            <person name="Galiba G."/>
            <person name="Kalapos B."/>
            <person name="Nelson D.R."/>
            <person name="Li P."/>
            <person name="You F.M."/>
            <person name="Luo M.C."/>
            <person name="Dvorak J."/>
        </authorList>
    </citation>
    <scope>NUCLEOTIDE SEQUENCE [LARGE SCALE GENOMIC DNA]</scope>
    <source>
        <strain evidence="2">cv. AL8/78</strain>
    </source>
</reference>
<protein>
    <submittedName>
        <fullName evidence="2">Uncharacterized protein</fullName>
    </submittedName>
</protein>
<feature type="region of interest" description="Disordered" evidence="1">
    <location>
        <begin position="1"/>
        <end position="21"/>
    </location>
</feature>
<name>A0A453BGX4_AEGTS</name>
<proteinExistence type="predicted"/>
<dbReference type="Proteomes" id="UP000015105">
    <property type="component" value="Chromosome 2D"/>
</dbReference>
<dbReference type="EnsemblPlants" id="AET2Gv20500200.7">
    <property type="protein sequence ID" value="AET2Gv20500200.7"/>
    <property type="gene ID" value="AET2Gv20500200"/>
</dbReference>
<reference evidence="3" key="1">
    <citation type="journal article" date="2014" name="Science">
        <title>Ancient hybridizations among the ancestral genomes of bread wheat.</title>
        <authorList>
            <consortium name="International Wheat Genome Sequencing Consortium,"/>
            <person name="Marcussen T."/>
            <person name="Sandve S.R."/>
            <person name="Heier L."/>
            <person name="Spannagl M."/>
            <person name="Pfeifer M."/>
            <person name="Jakobsen K.S."/>
            <person name="Wulff B.B."/>
            <person name="Steuernagel B."/>
            <person name="Mayer K.F."/>
            <person name="Olsen O.A."/>
        </authorList>
    </citation>
    <scope>NUCLEOTIDE SEQUENCE [LARGE SCALE GENOMIC DNA]</scope>
    <source>
        <strain evidence="3">cv. AL8/78</strain>
    </source>
</reference>
<organism evidence="2 3">
    <name type="scientific">Aegilops tauschii subsp. strangulata</name>
    <name type="common">Goatgrass</name>
    <dbReference type="NCBI Taxonomy" id="200361"/>
    <lineage>
        <taxon>Eukaryota</taxon>
        <taxon>Viridiplantae</taxon>
        <taxon>Streptophyta</taxon>
        <taxon>Embryophyta</taxon>
        <taxon>Tracheophyta</taxon>
        <taxon>Spermatophyta</taxon>
        <taxon>Magnoliopsida</taxon>
        <taxon>Liliopsida</taxon>
        <taxon>Poales</taxon>
        <taxon>Poaceae</taxon>
        <taxon>BOP clade</taxon>
        <taxon>Pooideae</taxon>
        <taxon>Triticodae</taxon>
        <taxon>Triticeae</taxon>
        <taxon>Triticinae</taxon>
        <taxon>Aegilops</taxon>
    </lineage>
</organism>
<dbReference type="AlphaFoldDB" id="A0A453BGX4"/>
<dbReference type="Gramene" id="AET2Gv20500200.7">
    <property type="protein sequence ID" value="AET2Gv20500200.7"/>
    <property type="gene ID" value="AET2Gv20500200"/>
</dbReference>
<reference evidence="2" key="3">
    <citation type="journal article" date="2017" name="Nature">
        <title>Genome sequence of the progenitor of the wheat D genome Aegilops tauschii.</title>
        <authorList>
            <person name="Luo M.C."/>
            <person name="Gu Y.Q."/>
            <person name="Puiu D."/>
            <person name="Wang H."/>
            <person name="Twardziok S.O."/>
            <person name="Deal K.R."/>
            <person name="Huo N."/>
            <person name="Zhu T."/>
            <person name="Wang L."/>
            <person name="Wang Y."/>
            <person name="McGuire P.E."/>
            <person name="Liu S."/>
            <person name="Long H."/>
            <person name="Ramasamy R.K."/>
            <person name="Rodriguez J.C."/>
            <person name="Van S.L."/>
            <person name="Yuan L."/>
            <person name="Wang Z."/>
            <person name="Xia Z."/>
            <person name="Xiao L."/>
            <person name="Anderson O.D."/>
            <person name="Ouyang S."/>
            <person name="Liang Y."/>
            <person name="Zimin A.V."/>
            <person name="Pertea G."/>
            <person name="Qi P."/>
            <person name="Bennetzen J.L."/>
            <person name="Dai X."/>
            <person name="Dawson M.W."/>
            <person name="Muller H.G."/>
            <person name="Kugler K."/>
            <person name="Rivarola-Duarte L."/>
            <person name="Spannagl M."/>
            <person name="Mayer K.F.X."/>
            <person name="Lu F.H."/>
            <person name="Bevan M.W."/>
            <person name="Leroy P."/>
            <person name="Li P."/>
            <person name="You F.M."/>
            <person name="Sun Q."/>
            <person name="Liu Z."/>
            <person name="Lyons E."/>
            <person name="Wicker T."/>
            <person name="Salzberg S.L."/>
            <person name="Devos K.M."/>
            <person name="Dvorak J."/>
        </authorList>
    </citation>
    <scope>NUCLEOTIDE SEQUENCE [LARGE SCALE GENOMIC DNA]</scope>
    <source>
        <strain evidence="2">cv. AL8/78</strain>
    </source>
</reference>